<dbReference type="InParanoid" id="A2DWT8"/>
<dbReference type="KEGG" id="tva:4773121"/>
<dbReference type="EMBL" id="DS113260">
    <property type="protein sequence ID" value="EAY15120.1"/>
    <property type="molecule type" value="Genomic_DNA"/>
</dbReference>
<dbReference type="VEuPathDB" id="TrichDB:TVAG_392370"/>
<evidence type="ECO:0000313" key="2">
    <source>
        <dbReference type="Proteomes" id="UP000001542"/>
    </source>
</evidence>
<protein>
    <recommendedName>
        <fullName evidence="3">Rab-GAP TBC domain-containing protein</fullName>
    </recommendedName>
</protein>
<dbReference type="VEuPathDB" id="TrichDB:TVAGG3_0839500"/>
<organism evidence="1 2">
    <name type="scientific">Trichomonas vaginalis (strain ATCC PRA-98 / G3)</name>
    <dbReference type="NCBI Taxonomy" id="412133"/>
    <lineage>
        <taxon>Eukaryota</taxon>
        <taxon>Metamonada</taxon>
        <taxon>Parabasalia</taxon>
        <taxon>Trichomonadida</taxon>
        <taxon>Trichomonadidae</taxon>
        <taxon>Trichomonas</taxon>
    </lineage>
</organism>
<evidence type="ECO:0000313" key="1">
    <source>
        <dbReference type="EMBL" id="EAY15120.1"/>
    </source>
</evidence>
<gene>
    <name evidence="1" type="ORF">TVAG_392370</name>
</gene>
<accession>A2DWT8</accession>
<reference evidence="1" key="2">
    <citation type="journal article" date="2007" name="Science">
        <title>Draft genome sequence of the sexually transmitted pathogen Trichomonas vaginalis.</title>
        <authorList>
            <person name="Carlton J.M."/>
            <person name="Hirt R.P."/>
            <person name="Silva J.C."/>
            <person name="Delcher A.L."/>
            <person name="Schatz M."/>
            <person name="Zhao Q."/>
            <person name="Wortman J.R."/>
            <person name="Bidwell S.L."/>
            <person name="Alsmark U.C.M."/>
            <person name="Besteiro S."/>
            <person name="Sicheritz-Ponten T."/>
            <person name="Noel C.J."/>
            <person name="Dacks J.B."/>
            <person name="Foster P.G."/>
            <person name="Simillion C."/>
            <person name="Van de Peer Y."/>
            <person name="Miranda-Saavedra D."/>
            <person name="Barton G.J."/>
            <person name="Westrop G.D."/>
            <person name="Mueller S."/>
            <person name="Dessi D."/>
            <person name="Fiori P.L."/>
            <person name="Ren Q."/>
            <person name="Paulsen I."/>
            <person name="Zhang H."/>
            <person name="Bastida-Corcuera F.D."/>
            <person name="Simoes-Barbosa A."/>
            <person name="Brown M.T."/>
            <person name="Hayes R.D."/>
            <person name="Mukherjee M."/>
            <person name="Okumura C.Y."/>
            <person name="Schneider R."/>
            <person name="Smith A.J."/>
            <person name="Vanacova S."/>
            <person name="Villalvazo M."/>
            <person name="Haas B.J."/>
            <person name="Pertea M."/>
            <person name="Feldblyum T.V."/>
            <person name="Utterback T.R."/>
            <person name="Shu C.L."/>
            <person name="Osoegawa K."/>
            <person name="de Jong P.J."/>
            <person name="Hrdy I."/>
            <person name="Horvathova L."/>
            <person name="Zubacova Z."/>
            <person name="Dolezal P."/>
            <person name="Malik S.B."/>
            <person name="Logsdon J.M. Jr."/>
            <person name="Henze K."/>
            <person name="Gupta A."/>
            <person name="Wang C.C."/>
            <person name="Dunne R.L."/>
            <person name="Upcroft J.A."/>
            <person name="Upcroft P."/>
            <person name="White O."/>
            <person name="Salzberg S.L."/>
            <person name="Tang P."/>
            <person name="Chiu C.-H."/>
            <person name="Lee Y.-S."/>
            <person name="Embley T.M."/>
            <person name="Coombs G.H."/>
            <person name="Mottram J.C."/>
            <person name="Tachezy J."/>
            <person name="Fraser-Liggett C.M."/>
            <person name="Johnson P.J."/>
        </authorList>
    </citation>
    <scope>NUCLEOTIDE SEQUENCE [LARGE SCALE GENOMIC DNA]</scope>
    <source>
        <strain evidence="1">G3</strain>
    </source>
</reference>
<name>A2DWT8_TRIV3</name>
<evidence type="ECO:0008006" key="3">
    <source>
        <dbReference type="Google" id="ProtNLM"/>
    </source>
</evidence>
<keyword evidence="2" id="KW-1185">Reference proteome</keyword>
<reference evidence="1" key="1">
    <citation type="submission" date="2006-10" db="EMBL/GenBank/DDBJ databases">
        <authorList>
            <person name="Amadeo P."/>
            <person name="Zhao Q."/>
            <person name="Wortman J."/>
            <person name="Fraser-Liggett C."/>
            <person name="Carlton J."/>
        </authorList>
    </citation>
    <scope>NUCLEOTIDE SEQUENCE</scope>
    <source>
        <strain evidence="1">G3</strain>
    </source>
</reference>
<dbReference type="RefSeq" id="XP_001327343.1">
    <property type="nucleotide sequence ID" value="XM_001327308.1"/>
</dbReference>
<dbReference type="AlphaFoldDB" id="A2DWT8"/>
<dbReference type="Proteomes" id="UP000001542">
    <property type="component" value="Unassembled WGS sequence"/>
</dbReference>
<sequence length="331" mass="38822">MSEFETCPNEELIADNLASFSGDLFTASDIKRFLEIATYDKPNSIRLPDIVRAMTYYDRCIHRYYKTDYNEPLRNLINGPDIRVAVESNLEWFKNIAIFEELTESIVEDAAVRLMRILAVLSLDNSKYKFTKSDERIVMICYVIALCFARRGTLTNYFAEAFAFHMSNAILSSLKLQREIIRMNADQDYSDDFRKYFKRFTGDSPQKCKEAGVDPMKIYDEMIWTMFTNTHDNGDCLLLIFDLIILHLREYRHYTNYLVAAHFKWYVEHGGRLETDKIIPDVPFDSNNLVISVDIMKEYKEVNYVETFINSMCPCFQGFNILFGNRKVKKD</sequence>
<proteinExistence type="predicted"/>